<accession>A0A6P7H028</accession>
<evidence type="ECO:0000256" key="4">
    <source>
        <dbReference type="ARBA" id="ARBA00022989"/>
    </source>
</evidence>
<evidence type="ECO:0000256" key="7">
    <source>
        <dbReference type="ARBA" id="ARBA00032957"/>
    </source>
</evidence>
<dbReference type="OrthoDB" id="10050858at2759"/>
<feature type="transmembrane region" description="Helical" evidence="8">
    <location>
        <begin position="190"/>
        <end position="220"/>
    </location>
</feature>
<dbReference type="PANTHER" id="PTHR31040:SF1">
    <property type="entry name" value="NURIM"/>
    <property type="match status" value="1"/>
</dbReference>
<evidence type="ECO:0000313" key="9">
    <source>
        <dbReference type="RefSeq" id="XP_028151078.1"/>
    </source>
</evidence>
<comment type="subcellular location">
    <subcellularLocation>
        <location evidence="1">Nucleus inner membrane</location>
        <topology evidence="1">Multi-pass membrane protein</topology>
    </subcellularLocation>
</comment>
<protein>
    <recommendedName>
        <fullName evidence="7">Nuclear envelope membrane protein</fullName>
    </recommendedName>
    <alternativeName>
        <fullName evidence="6">Nuclear rim protein</fullName>
    </alternativeName>
</protein>
<gene>
    <name evidence="9 10" type="primary">LOC114344443</name>
</gene>
<feature type="transmembrane region" description="Helical" evidence="8">
    <location>
        <begin position="126"/>
        <end position="149"/>
    </location>
</feature>
<sequence length="247" mass="29253">MEIKQQISRLLQLTISGFGMLSTFYMVTELMYFLSFPKKIDQYIKESELMTSWVLLVNMGLLSLFILQHSLLASSKVKEAFNANGFQVIYRSVYVVATSGILLYVLRHWKTTPHAIMWAFNLNYRPIFWIYASIHTVAWIIIYIGNICCDVTELIGIKQVYYSIMNLPDPNLRKSQQWQRLNSHMRHPSFLAFVLIFWLCPVMSLDRLLLAVILTTYMYVAWTPDGSDYHYQKYQFERKHFRLDHFN</sequence>
<dbReference type="RefSeq" id="XP_028151086.1">
    <property type="nucleotide sequence ID" value="XM_028295285.1"/>
</dbReference>
<evidence type="ECO:0000256" key="6">
    <source>
        <dbReference type="ARBA" id="ARBA00031700"/>
    </source>
</evidence>
<keyword evidence="3 8" id="KW-0812">Transmembrane</keyword>
<dbReference type="PANTHER" id="PTHR31040">
    <property type="entry name" value="NURIM"/>
    <property type="match status" value="1"/>
</dbReference>
<proteinExistence type="inferred from homology"/>
<comment type="similarity">
    <text evidence="2">Belongs to the nurim family.</text>
</comment>
<feature type="transmembrane region" description="Helical" evidence="8">
    <location>
        <begin position="49"/>
        <end position="67"/>
    </location>
</feature>
<evidence type="ECO:0000256" key="5">
    <source>
        <dbReference type="ARBA" id="ARBA00023136"/>
    </source>
</evidence>
<evidence type="ECO:0000313" key="10">
    <source>
        <dbReference type="RefSeq" id="XP_028151086.1"/>
    </source>
</evidence>
<dbReference type="KEGG" id="dvv:114344443"/>
<keyword evidence="5 8" id="KW-0472">Membrane</keyword>
<evidence type="ECO:0000256" key="1">
    <source>
        <dbReference type="ARBA" id="ARBA00004473"/>
    </source>
</evidence>
<keyword evidence="4 8" id="KW-1133">Transmembrane helix</keyword>
<evidence type="ECO:0000256" key="8">
    <source>
        <dbReference type="SAM" id="Phobius"/>
    </source>
</evidence>
<organism evidence="9">
    <name type="scientific">Diabrotica virgifera virgifera</name>
    <name type="common">western corn rootworm</name>
    <dbReference type="NCBI Taxonomy" id="50390"/>
    <lineage>
        <taxon>Eukaryota</taxon>
        <taxon>Metazoa</taxon>
        <taxon>Ecdysozoa</taxon>
        <taxon>Arthropoda</taxon>
        <taxon>Hexapoda</taxon>
        <taxon>Insecta</taxon>
        <taxon>Pterygota</taxon>
        <taxon>Neoptera</taxon>
        <taxon>Endopterygota</taxon>
        <taxon>Coleoptera</taxon>
        <taxon>Polyphaga</taxon>
        <taxon>Cucujiformia</taxon>
        <taxon>Chrysomeloidea</taxon>
        <taxon>Chrysomelidae</taxon>
        <taxon>Galerucinae</taxon>
        <taxon>Diabroticina</taxon>
        <taxon>Diabroticites</taxon>
        <taxon>Diabrotica</taxon>
    </lineage>
</organism>
<evidence type="ECO:0000256" key="2">
    <source>
        <dbReference type="ARBA" id="ARBA00010631"/>
    </source>
</evidence>
<feature type="transmembrane region" description="Helical" evidence="8">
    <location>
        <begin position="12"/>
        <end position="34"/>
    </location>
</feature>
<evidence type="ECO:0000256" key="3">
    <source>
        <dbReference type="ARBA" id="ARBA00022692"/>
    </source>
</evidence>
<dbReference type="GO" id="GO:0005637">
    <property type="term" value="C:nuclear inner membrane"/>
    <property type="evidence" value="ECO:0007669"/>
    <property type="project" value="UniProtKB-SubCell"/>
</dbReference>
<feature type="transmembrane region" description="Helical" evidence="8">
    <location>
        <begin position="88"/>
        <end position="106"/>
    </location>
</feature>
<reference evidence="9 10" key="1">
    <citation type="submission" date="2025-04" db="UniProtKB">
        <authorList>
            <consortium name="RefSeq"/>
        </authorList>
    </citation>
    <scope>IDENTIFICATION</scope>
    <source>
        <tissue evidence="9 10">Whole insect</tissue>
    </source>
</reference>
<dbReference type="RefSeq" id="XP_028151078.1">
    <property type="nucleotide sequence ID" value="XM_028295277.1"/>
</dbReference>
<name>A0A6P7H028_DIAVI</name>
<dbReference type="AlphaFoldDB" id="A0A6P7H028"/>
<dbReference type="InterPro" id="IPR033580">
    <property type="entry name" value="Nurim-like"/>
</dbReference>